<dbReference type="OMA" id="MAYFREP"/>
<dbReference type="Ensembl" id="ENSCCRT00000164131.1">
    <property type="protein sequence ID" value="ENSCCRP00000174635.1"/>
    <property type="gene ID" value="ENSCCRG00000063505.1"/>
</dbReference>
<name>A0A9J8DBG4_CYPCA</name>
<organism evidence="1 2">
    <name type="scientific">Cyprinus carpio carpio</name>
    <dbReference type="NCBI Taxonomy" id="630221"/>
    <lineage>
        <taxon>Eukaryota</taxon>
        <taxon>Metazoa</taxon>
        <taxon>Chordata</taxon>
        <taxon>Craniata</taxon>
        <taxon>Vertebrata</taxon>
        <taxon>Euteleostomi</taxon>
        <taxon>Actinopterygii</taxon>
        <taxon>Neopterygii</taxon>
        <taxon>Teleostei</taxon>
        <taxon>Ostariophysi</taxon>
        <taxon>Cypriniformes</taxon>
        <taxon>Cyprinidae</taxon>
        <taxon>Cyprininae</taxon>
        <taxon>Cyprinus</taxon>
    </lineage>
</organism>
<dbReference type="PANTHER" id="PTHR31025">
    <property type="entry name" value="SI:CH211-196P9.1-RELATED"/>
    <property type="match status" value="1"/>
</dbReference>
<dbReference type="AlphaFoldDB" id="A0A9J8DBG4"/>
<protein>
    <submittedName>
        <fullName evidence="1">Uncharacterized protein</fullName>
    </submittedName>
</protein>
<sequence length="514" mass="57835">MNQGIKDLVISILPSLSDETLAHLLEVLEELGVENKEDLMLVEEKDIEKYLRPIQCRKLLAAFKNEGLPLIQLNLEAVPSPSSSQSPLGSTCSPSSHSSCTESFAPHLGRPWHVDFRVNWERMPSSLQKCLVNQARPLPVDRKNIVQAVVDQILEQDPNPSRATCHTIVRGIIREFPKCFADIGKTGDIIGDGCQSLLQQIKTRVEYKNRNNTLARRRRERRASSGAGTMARGPVDQYGCVRWAPKDLPSGETETTLDEMKMRLHRMFSEDGFDGAERAEPLMEKTYILQRRYLNQVPAPTIDMVIEEWPFLSSRRCLYSHFKLLTDVSIISKLREAIHSKGSTIVKFCQGLSRYPGIAEVLAKYDVEVSDKAMCVLQLLRTYFKEPQDAIVLEADPSATAADVQRMTRLPSTPRLIVQGDMIKPAAWLLSIEGQVVMGPHADFITGIASLFSSYYCLNLQYPEESTCTLEFIQRCFLGINPDTGSKSKKKQGGINQQVCSLLRKLVDFEWMAT</sequence>
<dbReference type="GeneTree" id="ENSGT00940000163828"/>
<keyword evidence="2" id="KW-1185">Reference proteome</keyword>
<evidence type="ECO:0000313" key="1">
    <source>
        <dbReference type="Ensembl" id="ENSCCRP00000174635.1"/>
    </source>
</evidence>
<reference evidence="1" key="1">
    <citation type="submission" date="2025-08" db="UniProtKB">
        <authorList>
            <consortium name="Ensembl"/>
        </authorList>
    </citation>
    <scope>IDENTIFICATION</scope>
</reference>
<dbReference type="PANTHER" id="PTHR31025:SF30">
    <property type="entry name" value="SI:DKEY-15H8.17"/>
    <property type="match status" value="1"/>
</dbReference>
<evidence type="ECO:0000313" key="2">
    <source>
        <dbReference type="Proteomes" id="UP001108240"/>
    </source>
</evidence>
<dbReference type="Proteomes" id="UP001108240">
    <property type="component" value="Unplaced"/>
</dbReference>
<proteinExistence type="predicted"/>
<reference evidence="1" key="2">
    <citation type="submission" date="2025-09" db="UniProtKB">
        <authorList>
            <consortium name="Ensembl"/>
        </authorList>
    </citation>
    <scope>IDENTIFICATION</scope>
</reference>
<accession>A0A9J8DBG4</accession>